<organism evidence="2">
    <name type="scientific">Ignavibacterium album</name>
    <dbReference type="NCBI Taxonomy" id="591197"/>
    <lineage>
        <taxon>Bacteria</taxon>
        <taxon>Pseudomonadati</taxon>
        <taxon>Ignavibacteriota</taxon>
        <taxon>Ignavibacteria</taxon>
        <taxon>Ignavibacteriales</taxon>
        <taxon>Ignavibacteriaceae</taxon>
        <taxon>Ignavibacterium</taxon>
    </lineage>
</organism>
<sequence>MSDYFEIDFLEVGESKSGDAITIRYKIGEHTTIHVVDGGFQETGDSIVEHINKYYGNPSYIDRVVVTHPDGDHVGGLKTVLEKFSIGELWMLRPWNYAGELIYRFDRYTSVENLKKRLKEIYPNIATLEEIANKKQINIYEPFQGAVIGEFKVLAPTKSRYLDLIVESEKTPESSEEKNVLSSLAFGEITKKAMKKVINFIRAKWGEENFSDEPTSAENEMSVIQFSLLCNHKILLTGDAGRLALTEALNYAPRIGLTLPGIDKFQVPHHGSRRNLSSDILDAWLGQKLSSKPPNGTEKFSAIISVAKKDEEHPRKAVVRALIHRGAKVIDTKKGTLCAYFNSPDRGWDTAVPLEYPEDQEE</sequence>
<reference evidence="2" key="1">
    <citation type="journal article" date="2020" name="mSystems">
        <title>Genome- and Community-Level Interaction Insights into Carbon Utilization and Element Cycling Functions of Hydrothermarchaeota in Hydrothermal Sediment.</title>
        <authorList>
            <person name="Zhou Z."/>
            <person name="Liu Y."/>
            <person name="Xu W."/>
            <person name="Pan J."/>
            <person name="Luo Z.H."/>
            <person name="Li M."/>
        </authorList>
    </citation>
    <scope>NUCLEOTIDE SEQUENCE [LARGE SCALE GENOMIC DNA]</scope>
    <source>
        <strain evidence="2">SpSt-500</strain>
    </source>
</reference>
<dbReference type="InterPro" id="IPR052159">
    <property type="entry name" value="Competence_DNA_uptake"/>
</dbReference>
<protein>
    <submittedName>
        <fullName evidence="2">MBL fold metallo-hydrolase</fullName>
    </submittedName>
</protein>
<comment type="caution">
    <text evidence="2">The sequence shown here is derived from an EMBL/GenBank/DDBJ whole genome shotgun (WGS) entry which is preliminary data.</text>
</comment>
<dbReference type="Pfam" id="PF00753">
    <property type="entry name" value="Lactamase_B"/>
    <property type="match status" value="1"/>
</dbReference>
<evidence type="ECO:0000259" key="1">
    <source>
        <dbReference type="Pfam" id="PF00753"/>
    </source>
</evidence>
<dbReference type="PANTHER" id="PTHR30619:SF1">
    <property type="entry name" value="RECOMBINATION PROTEIN 2"/>
    <property type="match status" value="1"/>
</dbReference>
<dbReference type="InterPro" id="IPR036866">
    <property type="entry name" value="RibonucZ/Hydroxyglut_hydro"/>
</dbReference>
<dbReference type="PANTHER" id="PTHR30619">
    <property type="entry name" value="DNA INTERNALIZATION/COMPETENCE PROTEIN COMEC/REC2"/>
    <property type="match status" value="1"/>
</dbReference>
<dbReference type="SUPFAM" id="SSF56281">
    <property type="entry name" value="Metallo-hydrolase/oxidoreductase"/>
    <property type="match status" value="1"/>
</dbReference>
<accession>A0A832DK10</accession>
<dbReference type="EMBL" id="DSVI01000006">
    <property type="protein sequence ID" value="HGT47444.1"/>
    <property type="molecule type" value="Genomic_DNA"/>
</dbReference>
<evidence type="ECO:0000313" key="2">
    <source>
        <dbReference type="EMBL" id="HGT47444.1"/>
    </source>
</evidence>
<dbReference type="GO" id="GO:0016787">
    <property type="term" value="F:hydrolase activity"/>
    <property type="evidence" value="ECO:0007669"/>
    <property type="project" value="UniProtKB-KW"/>
</dbReference>
<dbReference type="InterPro" id="IPR001279">
    <property type="entry name" value="Metallo-B-lactamas"/>
</dbReference>
<gene>
    <name evidence="2" type="ORF">ENS56_05385</name>
</gene>
<proteinExistence type="predicted"/>
<feature type="domain" description="Metallo-beta-lactamase" evidence="1">
    <location>
        <begin position="35"/>
        <end position="91"/>
    </location>
</feature>
<name>A0A832DK10_9BACT</name>
<keyword evidence="2" id="KW-0378">Hydrolase</keyword>
<dbReference type="Gene3D" id="3.60.15.10">
    <property type="entry name" value="Ribonuclease Z/Hydroxyacylglutathione hydrolase-like"/>
    <property type="match status" value="1"/>
</dbReference>
<dbReference type="AlphaFoldDB" id="A0A832DK10"/>